<evidence type="ECO:0000313" key="2">
    <source>
        <dbReference type="EMBL" id="GFY47466.1"/>
    </source>
</evidence>
<evidence type="ECO:0000256" key="1">
    <source>
        <dbReference type="SAM" id="MobiDB-lite"/>
    </source>
</evidence>
<organism evidence="2 3">
    <name type="scientific">Trichonephila inaurata madagascariensis</name>
    <dbReference type="NCBI Taxonomy" id="2747483"/>
    <lineage>
        <taxon>Eukaryota</taxon>
        <taxon>Metazoa</taxon>
        <taxon>Ecdysozoa</taxon>
        <taxon>Arthropoda</taxon>
        <taxon>Chelicerata</taxon>
        <taxon>Arachnida</taxon>
        <taxon>Araneae</taxon>
        <taxon>Araneomorphae</taxon>
        <taxon>Entelegynae</taxon>
        <taxon>Araneoidea</taxon>
        <taxon>Nephilidae</taxon>
        <taxon>Trichonephila</taxon>
        <taxon>Trichonephila inaurata</taxon>
    </lineage>
</organism>
<dbReference type="AlphaFoldDB" id="A0A8X6X766"/>
<name>A0A8X6X766_9ARAC</name>
<evidence type="ECO:0000313" key="3">
    <source>
        <dbReference type="Proteomes" id="UP000886998"/>
    </source>
</evidence>
<comment type="caution">
    <text evidence="2">The sequence shown here is derived from an EMBL/GenBank/DDBJ whole genome shotgun (WGS) entry which is preliminary data.</text>
</comment>
<keyword evidence="3" id="KW-1185">Reference proteome</keyword>
<sequence>MLMYFRCAFFRKVCPHQFLFVHGSYPEDRRKPGRSQDKPHLPDQSSPPIVTKYLAERKNPLSRRFPIKDSQILNEGLISAHMPSDTS</sequence>
<feature type="compositionally biased region" description="Basic and acidic residues" evidence="1">
    <location>
        <begin position="25"/>
        <end position="41"/>
    </location>
</feature>
<gene>
    <name evidence="2" type="ORF">TNIN_382651</name>
</gene>
<protein>
    <submittedName>
        <fullName evidence="2">Uncharacterized protein</fullName>
    </submittedName>
</protein>
<accession>A0A8X6X766</accession>
<dbReference type="Proteomes" id="UP000886998">
    <property type="component" value="Unassembled WGS sequence"/>
</dbReference>
<dbReference type="EMBL" id="BMAV01005962">
    <property type="protein sequence ID" value="GFY47466.1"/>
    <property type="molecule type" value="Genomic_DNA"/>
</dbReference>
<proteinExistence type="predicted"/>
<reference evidence="2" key="1">
    <citation type="submission" date="2020-08" db="EMBL/GenBank/DDBJ databases">
        <title>Multicomponent nature underlies the extraordinary mechanical properties of spider dragline silk.</title>
        <authorList>
            <person name="Kono N."/>
            <person name="Nakamura H."/>
            <person name="Mori M."/>
            <person name="Yoshida Y."/>
            <person name="Ohtoshi R."/>
            <person name="Malay A.D."/>
            <person name="Moran D.A.P."/>
            <person name="Tomita M."/>
            <person name="Numata K."/>
            <person name="Arakawa K."/>
        </authorList>
    </citation>
    <scope>NUCLEOTIDE SEQUENCE</scope>
</reference>
<feature type="region of interest" description="Disordered" evidence="1">
    <location>
        <begin position="25"/>
        <end position="48"/>
    </location>
</feature>